<dbReference type="GO" id="GO:0030286">
    <property type="term" value="C:dynein complex"/>
    <property type="evidence" value="ECO:0007669"/>
    <property type="project" value="UniProtKB-KW"/>
</dbReference>
<dbReference type="InterPro" id="IPR027417">
    <property type="entry name" value="P-loop_NTPase"/>
</dbReference>
<evidence type="ECO:0000313" key="5">
    <source>
        <dbReference type="Proteomes" id="UP000265180"/>
    </source>
</evidence>
<dbReference type="GO" id="GO:0007018">
    <property type="term" value="P:microtubule-based movement"/>
    <property type="evidence" value="ECO:0007669"/>
    <property type="project" value="InterPro"/>
</dbReference>
<dbReference type="InterPro" id="IPR035706">
    <property type="entry name" value="AAA_9"/>
</dbReference>
<protein>
    <recommendedName>
        <fullName evidence="6">Dynein heavy chain coiled coil stalk domain-containing protein</fullName>
    </recommendedName>
</protein>
<dbReference type="Ensembl" id="ENSORLT00020024431.1">
    <property type="protein sequence ID" value="ENSORLP00020016195.1"/>
    <property type="gene ID" value="ENSORLG00020017239.1"/>
</dbReference>
<dbReference type="InterPro" id="IPR026983">
    <property type="entry name" value="DHC"/>
</dbReference>
<dbReference type="GO" id="GO:0005930">
    <property type="term" value="C:axoneme"/>
    <property type="evidence" value="ECO:0007669"/>
    <property type="project" value="UniProtKB-SubCell"/>
</dbReference>
<evidence type="ECO:0000259" key="2">
    <source>
        <dbReference type="Pfam" id="PF12777"/>
    </source>
</evidence>
<evidence type="ECO:0008006" key="6">
    <source>
        <dbReference type="Google" id="ProtNLM"/>
    </source>
</evidence>
<dbReference type="PANTHER" id="PTHR22878:SF68">
    <property type="entry name" value="DYNEIN HEAVY CHAIN 6, AXONEMAL-LIKE"/>
    <property type="match status" value="1"/>
</dbReference>
<dbReference type="PANTHER" id="PTHR22878">
    <property type="entry name" value="DYNEIN HEAVY CHAIN 6, AXONEMAL-LIKE-RELATED"/>
    <property type="match status" value="1"/>
</dbReference>
<dbReference type="GO" id="GO:0005524">
    <property type="term" value="F:ATP binding"/>
    <property type="evidence" value="ECO:0007669"/>
    <property type="project" value="UniProtKB-KW"/>
</dbReference>
<feature type="coiled-coil region" evidence="1">
    <location>
        <begin position="26"/>
        <end position="60"/>
    </location>
</feature>
<evidence type="ECO:0000256" key="1">
    <source>
        <dbReference type="SAM" id="Coils"/>
    </source>
</evidence>
<evidence type="ECO:0000259" key="3">
    <source>
        <dbReference type="Pfam" id="PF12781"/>
    </source>
</evidence>
<organism evidence="4 5">
    <name type="scientific">Oryzias latipes</name>
    <name type="common">Japanese rice fish</name>
    <name type="synonym">Japanese killifish</name>
    <dbReference type="NCBI Taxonomy" id="8090"/>
    <lineage>
        <taxon>Eukaryota</taxon>
        <taxon>Metazoa</taxon>
        <taxon>Chordata</taxon>
        <taxon>Craniata</taxon>
        <taxon>Vertebrata</taxon>
        <taxon>Euteleostomi</taxon>
        <taxon>Actinopterygii</taxon>
        <taxon>Neopterygii</taxon>
        <taxon>Teleostei</taxon>
        <taxon>Neoteleostei</taxon>
        <taxon>Acanthomorphata</taxon>
        <taxon>Ovalentaria</taxon>
        <taxon>Atherinomorphae</taxon>
        <taxon>Beloniformes</taxon>
        <taxon>Adrianichthyidae</taxon>
        <taxon>Oryziinae</taxon>
        <taxon>Oryzias</taxon>
    </lineage>
</organism>
<dbReference type="Pfam" id="PF12781">
    <property type="entry name" value="AAA_9"/>
    <property type="match status" value="1"/>
</dbReference>
<accession>A0A3P9L685</accession>
<dbReference type="Pfam" id="PF12777">
    <property type="entry name" value="MT"/>
    <property type="match status" value="1"/>
</dbReference>
<evidence type="ECO:0000313" key="4">
    <source>
        <dbReference type="Ensembl" id="ENSORLP00020016195.1"/>
    </source>
</evidence>
<keyword evidence="1" id="KW-0175">Coiled coil</keyword>
<sequence>MFRLLTEKHTEVGEQVGKLRSGLFKIHDTQEKVKAMSVELEEAKKKVAQFTKECEEYLSHILQQQEAAADQQKVGVDPKTMSKSLNFMDCGNSASLFCALFQAVTEHSEKIAAEEAQCKLMAETAQKDLDKALPALEAALKALESLNKKDLTEMKSYDRPPALVETVMQAVMTLLGKSPSWAEAKKELGDTNFIKTLVNFDKNRITDQVLKKIGTFCRQKDFQPETVGRVSLAAKSLCMWVRAMEVYGHVYREVEPKRAQLNAAKAQLADKQAALSESQDKLGEVILTTRWEEAKKSEEMEVKLDRAAKLVIGLAGEKIRWEERRSVTLSRSVFPTSTFVSHLFLLPHALPQIQTLEIPCSPAFSFAAFLSKPTAVRDWNIQGLPSDAFSTENGVIITRGNRWPLIIDPQGQALKWIKNMEGLKIIEFGMVDSLQILENAIQFGNPVLLQNVQEELDPSLNPVLNKSLTRGSFLLKLGDKEVEYNPDFRFYITTKLSNPHYTPEVSSKTTIVNFAIMEQV</sequence>
<dbReference type="GO" id="GO:0005874">
    <property type="term" value="C:microtubule"/>
    <property type="evidence" value="ECO:0007669"/>
    <property type="project" value="UniProtKB-KW"/>
</dbReference>
<dbReference type="InterPro" id="IPR024743">
    <property type="entry name" value="Dynein_HC_stalk"/>
</dbReference>
<dbReference type="Proteomes" id="UP000265180">
    <property type="component" value="Chromosome 18"/>
</dbReference>
<reference evidence="4" key="4">
    <citation type="submission" date="2025-09" db="UniProtKB">
        <authorList>
            <consortium name="Ensembl"/>
        </authorList>
    </citation>
    <scope>IDENTIFICATION</scope>
    <source>
        <strain evidence="4">HNI</strain>
    </source>
</reference>
<dbReference type="AlphaFoldDB" id="A0A3P9L685"/>
<feature type="domain" description="Dynein heavy chain ATP-binding dynein motor region" evidence="3">
    <location>
        <begin position="377"/>
        <end position="518"/>
    </location>
</feature>
<proteinExistence type="predicted"/>
<name>A0A3P9L685_ORYLA</name>
<reference evidence="4 5" key="2">
    <citation type="submission" date="2017-04" db="EMBL/GenBank/DDBJ databases">
        <title>CpG methylation of centromeres and impact of large insertions on vertebrate speciation.</title>
        <authorList>
            <person name="Ichikawa K."/>
            <person name="Yoshimura J."/>
            <person name="Morishita S."/>
        </authorList>
    </citation>
    <scope>NUCLEOTIDE SEQUENCE</scope>
    <source>
        <strain evidence="4 5">HNI</strain>
    </source>
</reference>
<feature type="domain" description="Dynein heavy chain coiled coil stalk" evidence="2">
    <location>
        <begin position="109"/>
        <end position="342"/>
    </location>
</feature>
<dbReference type="GO" id="GO:0051959">
    <property type="term" value="F:dynein light intermediate chain binding"/>
    <property type="evidence" value="ECO:0007669"/>
    <property type="project" value="InterPro"/>
</dbReference>
<dbReference type="GO" id="GO:0045505">
    <property type="term" value="F:dynein intermediate chain binding"/>
    <property type="evidence" value="ECO:0007669"/>
    <property type="project" value="InterPro"/>
</dbReference>
<dbReference type="Gene3D" id="1.20.920.20">
    <property type="match status" value="1"/>
</dbReference>
<reference key="1">
    <citation type="journal article" date="2007" name="Nature">
        <title>The medaka draft genome and insights into vertebrate genome evolution.</title>
        <authorList>
            <person name="Kasahara M."/>
            <person name="Naruse K."/>
            <person name="Sasaki S."/>
            <person name="Nakatani Y."/>
            <person name="Qu W."/>
            <person name="Ahsan B."/>
            <person name="Yamada T."/>
            <person name="Nagayasu Y."/>
            <person name="Doi K."/>
            <person name="Kasai Y."/>
            <person name="Jindo T."/>
            <person name="Kobayashi D."/>
            <person name="Shimada A."/>
            <person name="Toyoda A."/>
            <person name="Kuroki Y."/>
            <person name="Fujiyama A."/>
            <person name="Sasaki T."/>
            <person name="Shimizu A."/>
            <person name="Asakawa S."/>
            <person name="Shimizu N."/>
            <person name="Hashimoto S."/>
            <person name="Yang J."/>
            <person name="Lee Y."/>
            <person name="Matsushima K."/>
            <person name="Sugano S."/>
            <person name="Sakaizumi M."/>
            <person name="Narita T."/>
            <person name="Ohishi K."/>
            <person name="Haga S."/>
            <person name="Ohta F."/>
            <person name="Nomoto H."/>
            <person name="Nogata K."/>
            <person name="Morishita T."/>
            <person name="Endo T."/>
            <person name="Shin-I T."/>
            <person name="Takeda H."/>
            <person name="Morishita S."/>
            <person name="Kohara Y."/>
        </authorList>
    </citation>
    <scope>NUCLEOTIDE SEQUENCE [LARGE SCALE GENOMIC DNA]</scope>
    <source>
        <strain>Hd-rR</strain>
    </source>
</reference>
<dbReference type="Gene3D" id="3.40.50.300">
    <property type="entry name" value="P-loop containing nucleotide triphosphate hydrolases"/>
    <property type="match status" value="1"/>
</dbReference>
<reference evidence="4" key="3">
    <citation type="submission" date="2025-08" db="UniProtKB">
        <authorList>
            <consortium name="Ensembl"/>
        </authorList>
    </citation>
    <scope>IDENTIFICATION</scope>
    <source>
        <strain evidence="4">HNI</strain>
    </source>
</reference>